<evidence type="ECO:0000313" key="2">
    <source>
        <dbReference type="Proteomes" id="UP001162992"/>
    </source>
</evidence>
<reference evidence="2" key="1">
    <citation type="journal article" date="2024" name="Proc. Natl. Acad. Sci. U.S.A.">
        <title>Extraordinary preservation of gene collinearity over three hundred million years revealed in homosporous lycophytes.</title>
        <authorList>
            <person name="Li C."/>
            <person name="Wickell D."/>
            <person name="Kuo L.Y."/>
            <person name="Chen X."/>
            <person name="Nie B."/>
            <person name="Liao X."/>
            <person name="Peng D."/>
            <person name="Ji J."/>
            <person name="Jenkins J."/>
            <person name="Williams M."/>
            <person name="Shu S."/>
            <person name="Plott C."/>
            <person name="Barry K."/>
            <person name="Rajasekar S."/>
            <person name="Grimwood J."/>
            <person name="Han X."/>
            <person name="Sun S."/>
            <person name="Hou Z."/>
            <person name="He W."/>
            <person name="Dai G."/>
            <person name="Sun C."/>
            <person name="Schmutz J."/>
            <person name="Leebens-Mack J.H."/>
            <person name="Li F.W."/>
            <person name="Wang L."/>
        </authorList>
    </citation>
    <scope>NUCLEOTIDE SEQUENCE [LARGE SCALE GENOMIC DNA]</scope>
    <source>
        <strain evidence="2">cv. PW_Plant_1</strain>
    </source>
</reference>
<evidence type="ECO:0000313" key="1">
    <source>
        <dbReference type="EMBL" id="KAJ7555054.1"/>
    </source>
</evidence>
<name>A0ACC2DLK4_DIPCM</name>
<comment type="caution">
    <text evidence="1">The sequence shown here is derived from an EMBL/GenBank/DDBJ whole genome shotgun (WGS) entry which is preliminary data.</text>
</comment>
<sequence>MAFGSQLPFILHQLPWMATVVIIPICSNRNRAVAARRIGCKQLRPSLVGTHHLTNELYRREFKMVLSRQKIVTRFERREAATFPLEDGTAAEIEVEEERVPFDLDLAVLLAGFAFESYNTPKANTSVREKDAGECETVYLSEQFVREIFHGQLTVKLKKGTNFPAMDLWGLSDPYVVLRIGDSVVRSRTIWASLEPVWNETFSINVVDPNEQLLQVAAWDANIVSAHRRMGNVGISLGPLLDGKWHELELELEGMGGGGKVFLEVRYRTFAEIDAEKRAWAVPFLSQILQGNGLDFALKYFFGAEGIRASDFVRSALGYFDQINQFNGADIKRSTTLLGVQKEDHVSSNLALPEANSHENNSQGHNTSDQLPAAVTSKKSMSEENKSLAMSETTLQGDKNAFKSSSKIPRSTAEDSKKQSVADNDYFNMLASTINRTLEAFNLNEIDFHIFGGHKQSDHDILTKLGSEAQIKAEASFMDTGLALPSVVFENENHVSIAHDTISSSAPSTDEVKQASQNILSTMEEVLGSWLMLGTSKSGHTKNYPVTGKSTESNMISTTQKTEEKAVETLEETTDEKERDEMRKMFKRAESAMEAWAMLAMSLGCTSFVKSEFEKICFIENERTDTQVAIWRDFRRHRLVVAFRGTEQTQWKDLKTDLMLVPTGFDPERVAGVSFNTEAMVHSGFLSAYDSVKSKILSIIRTSARDTDLTDLPTWKIYITGHSLGGALATLLALELSRSKLAKQKHISITMYNFGSPRVGNKIFAESYNKVVKDSWRVVNHRDIIPTVPRMMGYCHVAQPIYFSRGRLLKGNCSLFEDGYNGDIIGEATPDLLLHEFMKGEKQLLDRLIQTEVTMLRAIRDGSALMQHMEDFYYVSLLEQVSSKSKSTK</sequence>
<dbReference type="Proteomes" id="UP001162992">
    <property type="component" value="Chromosome 5"/>
</dbReference>
<organism evidence="1 2">
    <name type="scientific">Diphasiastrum complanatum</name>
    <name type="common">Issler's clubmoss</name>
    <name type="synonym">Lycopodium complanatum</name>
    <dbReference type="NCBI Taxonomy" id="34168"/>
    <lineage>
        <taxon>Eukaryota</taxon>
        <taxon>Viridiplantae</taxon>
        <taxon>Streptophyta</taxon>
        <taxon>Embryophyta</taxon>
        <taxon>Tracheophyta</taxon>
        <taxon>Lycopodiopsida</taxon>
        <taxon>Lycopodiales</taxon>
        <taxon>Lycopodiaceae</taxon>
        <taxon>Lycopodioideae</taxon>
        <taxon>Diphasiastrum</taxon>
    </lineage>
</organism>
<keyword evidence="2" id="KW-1185">Reference proteome</keyword>
<dbReference type="EMBL" id="CM055096">
    <property type="protein sequence ID" value="KAJ7555054.1"/>
    <property type="molecule type" value="Genomic_DNA"/>
</dbReference>
<protein>
    <submittedName>
        <fullName evidence="1">Uncharacterized protein</fullName>
    </submittedName>
</protein>
<gene>
    <name evidence="1" type="ORF">O6H91_05G020400</name>
</gene>
<proteinExistence type="predicted"/>
<accession>A0ACC2DLK4</accession>